<organism evidence="1 2">
    <name type="scientific">Adhaeribacter radiodurans</name>
    <dbReference type="NCBI Taxonomy" id="2745197"/>
    <lineage>
        <taxon>Bacteria</taxon>
        <taxon>Pseudomonadati</taxon>
        <taxon>Bacteroidota</taxon>
        <taxon>Cytophagia</taxon>
        <taxon>Cytophagales</taxon>
        <taxon>Hymenobacteraceae</taxon>
        <taxon>Adhaeribacter</taxon>
    </lineage>
</organism>
<keyword evidence="2" id="KW-1185">Reference proteome</keyword>
<protein>
    <recommendedName>
        <fullName evidence="3">Class I SAM-dependent methyltransferase</fullName>
    </recommendedName>
</protein>
<sequence>MINRKIKNLIGTSSLVEEISQLRKLTLENYWANVFRSSTNGCSWVQNESFNVGRWAANYSLLYILFRALNEAKPLNTLELGLGETTKVFQAYKKGHNQNAFCATVEHDKSWIDLKKQNGILPEYINIIISEVIEQKIFNSKSLVYKDLVENLKELNKKFNLILIDGPFGSSNYSRYNIIDLVNENFLDDDFIIIIDDFQRKGEKDTFEELKRVLIKNNNDCYFGFYGGDKEQVVVCSEKYKFLTTA</sequence>
<dbReference type="RefSeq" id="WP_182414755.1">
    <property type="nucleotide sequence ID" value="NZ_CP055153.1"/>
</dbReference>
<evidence type="ECO:0000313" key="2">
    <source>
        <dbReference type="Proteomes" id="UP000514509"/>
    </source>
</evidence>
<dbReference type="InterPro" id="IPR029063">
    <property type="entry name" value="SAM-dependent_MTases_sf"/>
</dbReference>
<dbReference type="KEGG" id="add:HUW48_05675"/>
<gene>
    <name evidence="1" type="ORF">HUW48_05675</name>
</gene>
<dbReference type="EMBL" id="CP055153">
    <property type="protein sequence ID" value="QMU27560.1"/>
    <property type="molecule type" value="Genomic_DNA"/>
</dbReference>
<reference evidence="1 2" key="1">
    <citation type="submission" date="2020-08" db="EMBL/GenBank/DDBJ databases">
        <title>Adhaeribacter dokdonensis sp. nov., isolated from the rhizosphere of Elymus tsukushiensis, a plant native to the Dokdo Islands, Republic of Korea.</title>
        <authorList>
            <person name="Ghim S.Y."/>
        </authorList>
    </citation>
    <scope>NUCLEOTIDE SEQUENCE [LARGE SCALE GENOMIC DNA]</scope>
    <source>
        <strain evidence="1 2">KUDC8001</strain>
    </source>
</reference>
<dbReference type="Proteomes" id="UP000514509">
    <property type="component" value="Chromosome"/>
</dbReference>
<evidence type="ECO:0000313" key="1">
    <source>
        <dbReference type="EMBL" id="QMU27560.1"/>
    </source>
</evidence>
<evidence type="ECO:0008006" key="3">
    <source>
        <dbReference type="Google" id="ProtNLM"/>
    </source>
</evidence>
<dbReference type="Gene3D" id="3.40.50.150">
    <property type="entry name" value="Vaccinia Virus protein VP39"/>
    <property type="match status" value="1"/>
</dbReference>
<accession>A0A7L7L454</accession>
<dbReference type="AlphaFoldDB" id="A0A7L7L454"/>
<proteinExistence type="predicted"/>
<name>A0A7L7L454_9BACT</name>